<evidence type="ECO:0000313" key="8">
    <source>
        <dbReference type="EMBL" id="SBV31602.1"/>
    </source>
</evidence>
<evidence type="ECO:0000256" key="1">
    <source>
        <dbReference type="ARBA" id="ARBA00008683"/>
    </source>
</evidence>
<dbReference type="PANTHER" id="PTHR33209">
    <property type="entry name" value="PROTEASE 4"/>
    <property type="match status" value="1"/>
</dbReference>
<sequence>MRKAVHPPPVARPSKRALPRAGRIPRFAGMTDSTANTPNDPAGPWAIPVRRPLPGDDKRKSTTSFPRKVWNLLVGIKDALALIFLLLFFVALFGLLAGRPNAGLPVSKGALVIELDGIVSEQPAEIDPLAALSGGAQLKEIRVRDVVHALEVAAGDDRVTSVVLDLDRFLGGGQVSLAEIGAAIDKVRAKKKPVLAFATAYTTDSYQIAAHASEIWADGIGGVAIAGPGGSRLYYKGLIDRLGVTAHIYRVGTFKSAVEPFLRSDQSPEAKEANLAYAGVLWENWLTDVKKARPAAKLDAFIADTAGAVKAAGNDLSKASLDAGLVDKLGSRMAFNRRVAEISGTADDSKPWEYNAIPLENWVAANPPEQKGSAIAVVPVVGEIVDGEAPSGVAGGETVAQHILDAAADSSIKAVVLRVDSPGGSVLASEEIRQALLAAKAKKLPIVVSMANVAASGGYWVSTPADRIFAEPETITGSIGVFGILPSFDQALAKIGVNADGIATTPLSGQPDIFGGVNDEFNALAQASVEDIYARFTGLVAKSRKQPLDKILPIAEGRVWAGGTARQIGLVDQFGGLPDALAAAAKLAKVDGDFHAKYFEDEPSEFSKLLASWSGAEEEQATALPRGWFGIAAMNRQLTERRLVQDLTMLSQTGSVQASCLDCRAYLPAVPRSGQAEAKGFLAALATLLR</sequence>
<protein>
    <submittedName>
        <fullName evidence="8">Signal peptide peptidase SppA, 67K type</fullName>
    </submittedName>
</protein>
<organism evidence="8">
    <name type="scientific">uncultured Sphingopyxis sp</name>
    <dbReference type="NCBI Taxonomy" id="310581"/>
    <lineage>
        <taxon>Bacteria</taxon>
        <taxon>Pseudomonadati</taxon>
        <taxon>Pseudomonadota</taxon>
        <taxon>Alphaproteobacteria</taxon>
        <taxon>Sphingomonadales</taxon>
        <taxon>Sphingomonadaceae</taxon>
        <taxon>Sphingopyxis</taxon>
        <taxon>environmental samples</taxon>
    </lineage>
</organism>
<feature type="region of interest" description="Disordered" evidence="5">
    <location>
        <begin position="1"/>
        <end position="62"/>
    </location>
</feature>
<reference evidence="8" key="1">
    <citation type="submission" date="2016-03" db="EMBL/GenBank/DDBJ databases">
        <authorList>
            <person name="Ploux O."/>
        </authorList>
    </citation>
    <scope>NUCLEOTIDE SEQUENCE</scope>
    <source>
        <strain evidence="8">UC10</strain>
    </source>
</reference>
<dbReference type="PANTHER" id="PTHR33209:SF1">
    <property type="entry name" value="PEPTIDASE S49 DOMAIN-CONTAINING PROTEIN"/>
    <property type="match status" value="1"/>
</dbReference>
<name>A0A1Y5PNH1_9SPHN</name>
<dbReference type="AlphaFoldDB" id="A0A1Y5PNH1"/>
<dbReference type="Gene3D" id="6.20.330.10">
    <property type="match status" value="1"/>
</dbReference>
<dbReference type="Gene3D" id="3.90.226.10">
    <property type="entry name" value="2-enoyl-CoA Hydratase, Chain A, domain 1"/>
    <property type="match status" value="3"/>
</dbReference>
<evidence type="ECO:0000256" key="6">
    <source>
        <dbReference type="SAM" id="Phobius"/>
    </source>
</evidence>
<feature type="domain" description="Peptidase S49" evidence="7">
    <location>
        <begin position="439"/>
        <end position="590"/>
    </location>
</feature>
<dbReference type="InterPro" id="IPR047272">
    <property type="entry name" value="S49_SppA_C"/>
</dbReference>
<feature type="domain" description="Peptidase S49" evidence="7">
    <location>
        <begin position="188"/>
        <end position="333"/>
    </location>
</feature>
<dbReference type="NCBIfam" id="TIGR00705">
    <property type="entry name" value="SppA_67K"/>
    <property type="match status" value="1"/>
</dbReference>
<feature type="transmembrane region" description="Helical" evidence="6">
    <location>
        <begin position="69"/>
        <end position="97"/>
    </location>
</feature>
<keyword evidence="6" id="KW-0812">Transmembrane</keyword>
<dbReference type="InterPro" id="IPR002142">
    <property type="entry name" value="Peptidase_S49"/>
</dbReference>
<dbReference type="GO" id="GO:0008236">
    <property type="term" value="F:serine-type peptidase activity"/>
    <property type="evidence" value="ECO:0007669"/>
    <property type="project" value="UniProtKB-KW"/>
</dbReference>
<evidence type="ECO:0000256" key="5">
    <source>
        <dbReference type="SAM" id="MobiDB-lite"/>
    </source>
</evidence>
<keyword evidence="6" id="KW-0472">Membrane</keyword>
<evidence type="ECO:0000256" key="2">
    <source>
        <dbReference type="ARBA" id="ARBA00022670"/>
    </source>
</evidence>
<gene>
    <name evidence="8" type="ORF">SPPYR_0482</name>
</gene>
<keyword evidence="4" id="KW-0720">Serine protease</keyword>
<comment type="similarity">
    <text evidence="1">Belongs to the peptidase S49 family.</text>
</comment>
<keyword evidence="3" id="KW-0378">Hydrolase</keyword>
<keyword evidence="6" id="KW-1133">Transmembrane helix</keyword>
<dbReference type="SUPFAM" id="SSF52096">
    <property type="entry name" value="ClpP/crotonase"/>
    <property type="match status" value="2"/>
</dbReference>
<dbReference type="GO" id="GO:0016020">
    <property type="term" value="C:membrane"/>
    <property type="evidence" value="ECO:0007669"/>
    <property type="project" value="InterPro"/>
</dbReference>
<dbReference type="InterPro" id="IPR004634">
    <property type="entry name" value="Pept_S49_pIV"/>
</dbReference>
<dbReference type="KEGG" id="sphu:SPPYR_0482"/>
<dbReference type="InterPro" id="IPR029045">
    <property type="entry name" value="ClpP/crotonase-like_dom_sf"/>
</dbReference>
<keyword evidence="2" id="KW-0645">Protease</keyword>
<dbReference type="InterPro" id="IPR047217">
    <property type="entry name" value="S49_SppA_67K_type_N"/>
</dbReference>
<dbReference type="CDD" id="cd07018">
    <property type="entry name" value="S49_SppA_67K_type"/>
    <property type="match status" value="1"/>
</dbReference>
<accession>A0A1Y5PNH1</accession>
<evidence type="ECO:0000256" key="4">
    <source>
        <dbReference type="ARBA" id="ARBA00022825"/>
    </source>
</evidence>
<evidence type="ECO:0000256" key="3">
    <source>
        <dbReference type="ARBA" id="ARBA00022801"/>
    </source>
</evidence>
<evidence type="ECO:0000259" key="7">
    <source>
        <dbReference type="Pfam" id="PF01343"/>
    </source>
</evidence>
<dbReference type="CDD" id="cd07023">
    <property type="entry name" value="S49_Sppa_N_C"/>
    <property type="match status" value="1"/>
</dbReference>
<dbReference type="Pfam" id="PF01343">
    <property type="entry name" value="Peptidase_S49"/>
    <property type="match status" value="2"/>
</dbReference>
<feature type="compositionally biased region" description="Pro residues" evidence="5">
    <location>
        <begin position="1"/>
        <end position="11"/>
    </location>
</feature>
<dbReference type="EMBL" id="LT598653">
    <property type="protein sequence ID" value="SBV31602.1"/>
    <property type="molecule type" value="Genomic_DNA"/>
</dbReference>
<dbReference type="GO" id="GO:0006465">
    <property type="term" value="P:signal peptide processing"/>
    <property type="evidence" value="ECO:0007669"/>
    <property type="project" value="InterPro"/>
</dbReference>
<proteinExistence type="inferred from homology"/>